<proteinExistence type="predicted"/>
<reference evidence="2 3" key="1">
    <citation type="journal article" date="2019" name="Appl. Microbiol. Biotechnol.">
        <title>Genome sequence of Isaria javanica and comparative genome analysis insights into family S53 peptidase evolution in fungal entomopathogens.</title>
        <authorList>
            <person name="Lin R."/>
            <person name="Zhang X."/>
            <person name="Xin B."/>
            <person name="Zou M."/>
            <person name="Gao Y."/>
            <person name="Qin F."/>
            <person name="Hu Q."/>
            <person name="Xie B."/>
            <person name="Cheng X."/>
        </authorList>
    </citation>
    <scope>NUCLEOTIDE SEQUENCE [LARGE SCALE GENOMIC DNA]</scope>
    <source>
        <strain evidence="2 3">IJ1G</strain>
    </source>
</reference>
<feature type="region of interest" description="Disordered" evidence="1">
    <location>
        <begin position="1"/>
        <end position="62"/>
    </location>
</feature>
<organism evidence="2 3">
    <name type="scientific">Cordyceps javanica</name>
    <dbReference type="NCBI Taxonomy" id="43265"/>
    <lineage>
        <taxon>Eukaryota</taxon>
        <taxon>Fungi</taxon>
        <taxon>Dikarya</taxon>
        <taxon>Ascomycota</taxon>
        <taxon>Pezizomycotina</taxon>
        <taxon>Sordariomycetes</taxon>
        <taxon>Hypocreomycetidae</taxon>
        <taxon>Hypocreales</taxon>
        <taxon>Cordycipitaceae</taxon>
        <taxon>Cordyceps</taxon>
    </lineage>
</organism>
<evidence type="ECO:0000313" key="3">
    <source>
        <dbReference type="Proteomes" id="UP000315783"/>
    </source>
</evidence>
<name>A0A545VVF6_9HYPO</name>
<accession>A0A545VVF6</accession>
<sequence length="62" mass="7237">MTTTFFAEARNANKTSDDDGEAKCRLPQDRRGREKQSIALVKVEEPENAREARRSEPKCRRW</sequence>
<dbReference type="Proteomes" id="UP000315783">
    <property type="component" value="Unassembled WGS sequence"/>
</dbReference>
<evidence type="ECO:0000256" key="1">
    <source>
        <dbReference type="SAM" id="MobiDB-lite"/>
    </source>
</evidence>
<protein>
    <submittedName>
        <fullName evidence="2">Uncharacterized protein</fullName>
    </submittedName>
</protein>
<evidence type="ECO:0000313" key="2">
    <source>
        <dbReference type="EMBL" id="TQV95109.1"/>
    </source>
</evidence>
<feature type="compositionally biased region" description="Basic and acidic residues" evidence="1">
    <location>
        <begin position="15"/>
        <end position="62"/>
    </location>
</feature>
<comment type="caution">
    <text evidence="2">The sequence shown here is derived from an EMBL/GenBank/DDBJ whole genome shotgun (WGS) entry which is preliminary data.</text>
</comment>
<keyword evidence="3" id="KW-1185">Reference proteome</keyword>
<gene>
    <name evidence="2" type="ORF">IF1G_06096</name>
</gene>
<dbReference type="AlphaFoldDB" id="A0A545VVF6"/>
<dbReference type="EMBL" id="SPUK01000008">
    <property type="protein sequence ID" value="TQV95109.1"/>
    <property type="molecule type" value="Genomic_DNA"/>
</dbReference>